<sequence>MKIINVILTLILITLAFSGCIGTEDQSSPYDSSTISINSSPVKYVHVNDIEIGYREFGSGEPLLIIMPFASTMDMCNVTFIEHLAGSYRVILFDNRGMGYSSENNGSFSIALFANDTAGLMDALGLDSAHIFGSSMGSVIAQELALEHPEKVDWLILSSTTYSLDVPQTEILKNRLQYRASDPDTDPVLRKYAEGNLEWSGTYERLPEIQNKVLLLAGNKDVLTPSELSMEITEQVPDAHLVQFEDVGHLGEQYLPEEYADTIIYFLGFE</sequence>
<dbReference type="PANTHER" id="PTHR43433:SF5">
    <property type="entry name" value="AB HYDROLASE-1 DOMAIN-CONTAINING PROTEIN"/>
    <property type="match status" value="1"/>
</dbReference>
<dbReference type="Gene3D" id="3.40.50.1820">
    <property type="entry name" value="alpha/beta hydrolase"/>
    <property type="match status" value="1"/>
</dbReference>
<evidence type="ECO:0000259" key="1">
    <source>
        <dbReference type="Pfam" id="PF00561"/>
    </source>
</evidence>
<proteinExistence type="predicted"/>
<gene>
    <name evidence="2" type="ORF">KDK67_11270</name>
</gene>
<keyword evidence="2" id="KW-0378">Hydrolase</keyword>
<reference evidence="2" key="1">
    <citation type="journal article" date="2021" name="mSystems">
        <title>Bacteria and Archaea Synergistically Convert Glycine Betaine to Biogenic Methane in the Formosa Cold Seep of the South China Sea.</title>
        <authorList>
            <person name="Li L."/>
            <person name="Zhang W."/>
            <person name="Zhang S."/>
            <person name="Song L."/>
            <person name="Sun Q."/>
            <person name="Zhang H."/>
            <person name="Xiang H."/>
            <person name="Dong X."/>
        </authorList>
    </citation>
    <scope>NUCLEOTIDE SEQUENCE</scope>
    <source>
        <strain evidence="2">LLY</strain>
    </source>
</reference>
<dbReference type="RefSeq" id="WP_250868900.1">
    <property type="nucleotide sequence ID" value="NZ_JAGSOI010000055.1"/>
</dbReference>
<dbReference type="SUPFAM" id="SSF53474">
    <property type="entry name" value="alpha/beta-Hydrolases"/>
    <property type="match status" value="1"/>
</dbReference>
<protein>
    <submittedName>
        <fullName evidence="2">Alpha/beta fold hydrolase</fullName>
    </submittedName>
</protein>
<feature type="domain" description="AB hydrolase-1" evidence="1">
    <location>
        <begin position="68"/>
        <end position="183"/>
    </location>
</feature>
<dbReference type="PANTHER" id="PTHR43433">
    <property type="entry name" value="HYDROLASE, ALPHA/BETA FOLD FAMILY PROTEIN"/>
    <property type="match status" value="1"/>
</dbReference>
<dbReference type="Pfam" id="PF00561">
    <property type="entry name" value="Abhydrolase_1"/>
    <property type="match status" value="1"/>
</dbReference>
<dbReference type="PRINTS" id="PR00111">
    <property type="entry name" value="ABHYDROLASE"/>
</dbReference>
<dbReference type="EMBL" id="JAGSOI010000055">
    <property type="protein sequence ID" value="MCM1987550.1"/>
    <property type="molecule type" value="Genomic_DNA"/>
</dbReference>
<evidence type="ECO:0000313" key="3">
    <source>
        <dbReference type="Proteomes" id="UP001056766"/>
    </source>
</evidence>
<accession>A0A9E5DBF3</accession>
<dbReference type="PROSITE" id="PS51257">
    <property type="entry name" value="PROKAR_LIPOPROTEIN"/>
    <property type="match status" value="1"/>
</dbReference>
<evidence type="ECO:0000313" key="2">
    <source>
        <dbReference type="EMBL" id="MCM1987550.1"/>
    </source>
</evidence>
<dbReference type="GO" id="GO:0016787">
    <property type="term" value="F:hydrolase activity"/>
    <property type="evidence" value="ECO:0007669"/>
    <property type="project" value="UniProtKB-KW"/>
</dbReference>
<dbReference type="InterPro" id="IPR000073">
    <property type="entry name" value="AB_hydrolase_1"/>
</dbReference>
<dbReference type="AlphaFoldDB" id="A0A9E5DBF3"/>
<name>A0A9E5DBF3_9EURY</name>
<organism evidence="2 3">
    <name type="scientific">Methanococcoides seepicolus</name>
    <dbReference type="NCBI Taxonomy" id="2828780"/>
    <lineage>
        <taxon>Archaea</taxon>
        <taxon>Methanobacteriati</taxon>
        <taxon>Methanobacteriota</taxon>
        <taxon>Stenosarchaea group</taxon>
        <taxon>Methanomicrobia</taxon>
        <taxon>Methanosarcinales</taxon>
        <taxon>Methanosarcinaceae</taxon>
        <taxon>Methanococcoides</taxon>
    </lineage>
</organism>
<dbReference type="InterPro" id="IPR029058">
    <property type="entry name" value="AB_hydrolase_fold"/>
</dbReference>
<comment type="caution">
    <text evidence="2">The sequence shown here is derived from an EMBL/GenBank/DDBJ whole genome shotgun (WGS) entry which is preliminary data.</text>
</comment>
<keyword evidence="3" id="KW-1185">Reference proteome</keyword>
<reference evidence="2" key="2">
    <citation type="submission" date="2021-04" db="EMBL/GenBank/DDBJ databases">
        <authorList>
            <person name="Dong X."/>
        </authorList>
    </citation>
    <scope>NUCLEOTIDE SEQUENCE</scope>
    <source>
        <strain evidence="2">LLY</strain>
    </source>
</reference>
<dbReference type="InterPro" id="IPR050471">
    <property type="entry name" value="AB_hydrolase"/>
</dbReference>
<dbReference type="Proteomes" id="UP001056766">
    <property type="component" value="Unassembled WGS sequence"/>
</dbReference>